<comment type="similarity">
    <text evidence="6 7">Belongs to the class I-like SAM-binding methyltransferase superfamily. C5-methyltransferase family.</text>
</comment>
<keyword evidence="4" id="KW-0680">Restriction system</keyword>
<keyword evidence="3 6" id="KW-0949">S-adenosyl-L-methionine</keyword>
<dbReference type="InterPro" id="IPR001525">
    <property type="entry name" value="C5_MeTfrase"/>
</dbReference>
<dbReference type="InterPro" id="IPR031303">
    <property type="entry name" value="C5_meth_CS"/>
</dbReference>
<dbReference type="EC" id="2.1.1.37" evidence="8"/>
<dbReference type="Gene3D" id="3.40.50.150">
    <property type="entry name" value="Vaccinia Virus protein VP39"/>
    <property type="match status" value="1"/>
</dbReference>
<dbReference type="GO" id="GO:0003886">
    <property type="term" value="F:DNA (cytosine-5-)-methyltransferase activity"/>
    <property type="evidence" value="ECO:0007669"/>
    <property type="project" value="UniProtKB-EC"/>
</dbReference>
<keyword evidence="10" id="KW-1185">Reference proteome</keyword>
<dbReference type="Gene3D" id="3.90.120.10">
    <property type="entry name" value="DNA Methylase, subunit A, domain 2"/>
    <property type="match status" value="1"/>
</dbReference>
<dbReference type="PRINTS" id="PR00105">
    <property type="entry name" value="C5METTRFRASE"/>
</dbReference>
<evidence type="ECO:0000313" key="10">
    <source>
        <dbReference type="Proteomes" id="UP001152599"/>
    </source>
</evidence>
<feature type="active site" evidence="6">
    <location>
        <position position="89"/>
    </location>
</feature>
<evidence type="ECO:0000256" key="5">
    <source>
        <dbReference type="ARBA" id="ARBA00047422"/>
    </source>
</evidence>
<evidence type="ECO:0000313" key="9">
    <source>
        <dbReference type="EMBL" id="MDG4945720.1"/>
    </source>
</evidence>
<evidence type="ECO:0000256" key="4">
    <source>
        <dbReference type="ARBA" id="ARBA00022747"/>
    </source>
</evidence>
<name>A0A9X4RVF9_9FLAO</name>
<keyword evidence="1 6" id="KW-0489">Methyltransferase</keyword>
<dbReference type="NCBIfam" id="TIGR00675">
    <property type="entry name" value="dcm"/>
    <property type="match status" value="1"/>
</dbReference>
<dbReference type="PANTHER" id="PTHR46098">
    <property type="entry name" value="TRNA (CYTOSINE(38)-C(5))-METHYLTRANSFERASE"/>
    <property type="match status" value="1"/>
</dbReference>
<protein>
    <recommendedName>
        <fullName evidence="8">Cytosine-specific methyltransferase</fullName>
        <ecNumber evidence="8">2.1.1.37</ecNumber>
    </recommendedName>
</protein>
<sequence>MEKKTLRHLELFAGIGGFRKAIDLYSNDNNIISKCVGFSENDKFAIKTYKSNFDTSSEVEIGDIKDFTCDVANIKSLPDFDLLTGGFPCQPFSMMGKQKGLDDSRGNIFYNIIDILLVKKPKYVLLENVRNIKSHDKGRTYKEIVRSLEDDAGYKVFSDIFNTSDFGLPQNRRRVFFFAIRKDIFKNPIVFESDVIKDANVHLKKSTSLETYKNVLDKLLEERVDEKYYLSERIKPTILSNGTKNFKSKSEINQLIARPLTATMVKMHRACQDNYYSDEFLKHPNPIEYLEKDIPKEVQAKHRIRKLTPLEALKLQGFDDSFYLKATKAGVSNHQLYKQAGNAVSVNTVYSIIHHLFEKNIIKL</sequence>
<dbReference type="CDD" id="cd00315">
    <property type="entry name" value="Cyt_C5_DNA_methylase"/>
    <property type="match status" value="1"/>
</dbReference>
<keyword evidence="2 6" id="KW-0808">Transferase</keyword>
<accession>A0A9X4RVF9</accession>
<dbReference type="SUPFAM" id="SSF53335">
    <property type="entry name" value="S-adenosyl-L-methionine-dependent methyltransferases"/>
    <property type="match status" value="1"/>
</dbReference>
<evidence type="ECO:0000256" key="1">
    <source>
        <dbReference type="ARBA" id="ARBA00022603"/>
    </source>
</evidence>
<dbReference type="GO" id="GO:0032259">
    <property type="term" value="P:methylation"/>
    <property type="evidence" value="ECO:0007669"/>
    <property type="project" value="UniProtKB-KW"/>
</dbReference>
<evidence type="ECO:0000256" key="8">
    <source>
        <dbReference type="RuleBase" id="RU000417"/>
    </source>
</evidence>
<dbReference type="InterPro" id="IPR050750">
    <property type="entry name" value="C5-MTase"/>
</dbReference>
<dbReference type="PROSITE" id="PS51679">
    <property type="entry name" value="SAM_MT_C5"/>
    <property type="match status" value="1"/>
</dbReference>
<comment type="catalytic activity">
    <reaction evidence="5 8">
        <text>a 2'-deoxycytidine in DNA + S-adenosyl-L-methionine = a 5-methyl-2'-deoxycytidine in DNA + S-adenosyl-L-homocysteine + H(+)</text>
        <dbReference type="Rhea" id="RHEA:13681"/>
        <dbReference type="Rhea" id="RHEA-COMP:11369"/>
        <dbReference type="Rhea" id="RHEA-COMP:11370"/>
        <dbReference type="ChEBI" id="CHEBI:15378"/>
        <dbReference type="ChEBI" id="CHEBI:57856"/>
        <dbReference type="ChEBI" id="CHEBI:59789"/>
        <dbReference type="ChEBI" id="CHEBI:85452"/>
        <dbReference type="ChEBI" id="CHEBI:85454"/>
        <dbReference type="EC" id="2.1.1.37"/>
    </reaction>
</comment>
<proteinExistence type="inferred from homology"/>
<dbReference type="Pfam" id="PF00145">
    <property type="entry name" value="DNA_methylase"/>
    <property type="match status" value="1"/>
</dbReference>
<comment type="caution">
    <text evidence="9">The sequence shown here is derived from an EMBL/GenBank/DDBJ whole genome shotgun (WGS) entry which is preliminary data.</text>
</comment>
<dbReference type="GO" id="GO:0009307">
    <property type="term" value="P:DNA restriction-modification system"/>
    <property type="evidence" value="ECO:0007669"/>
    <property type="project" value="UniProtKB-KW"/>
</dbReference>
<evidence type="ECO:0000256" key="3">
    <source>
        <dbReference type="ARBA" id="ARBA00022691"/>
    </source>
</evidence>
<dbReference type="PROSITE" id="PS00095">
    <property type="entry name" value="C5_MTASE_2"/>
    <property type="match status" value="1"/>
</dbReference>
<organism evidence="9 10">
    <name type="scientific">Profundicola chukchiensis</name>
    <dbReference type="NCBI Taxonomy" id="2961959"/>
    <lineage>
        <taxon>Bacteria</taxon>
        <taxon>Pseudomonadati</taxon>
        <taxon>Bacteroidota</taxon>
        <taxon>Flavobacteriia</taxon>
        <taxon>Flavobacteriales</taxon>
        <taxon>Weeksellaceae</taxon>
        <taxon>Profundicola</taxon>
    </lineage>
</organism>
<dbReference type="PANTHER" id="PTHR46098:SF1">
    <property type="entry name" value="TRNA (CYTOSINE(38)-C(5))-METHYLTRANSFERASE"/>
    <property type="match status" value="1"/>
</dbReference>
<dbReference type="PROSITE" id="PS00094">
    <property type="entry name" value="C5_MTASE_1"/>
    <property type="match status" value="1"/>
</dbReference>
<gene>
    <name evidence="9" type="ORF">NMK71_04780</name>
</gene>
<evidence type="ECO:0000256" key="7">
    <source>
        <dbReference type="RuleBase" id="RU000416"/>
    </source>
</evidence>
<dbReference type="EMBL" id="JANCMU010000002">
    <property type="protein sequence ID" value="MDG4945720.1"/>
    <property type="molecule type" value="Genomic_DNA"/>
</dbReference>
<dbReference type="AlphaFoldDB" id="A0A9X4RVF9"/>
<evidence type="ECO:0000256" key="2">
    <source>
        <dbReference type="ARBA" id="ARBA00022679"/>
    </source>
</evidence>
<reference evidence="9" key="1">
    <citation type="submission" date="2022-07" db="EMBL/GenBank/DDBJ databases">
        <title>Description and genome-wide analysis of Profundicola chukchiensis gen. nov., sp. nov., marine bacteria isolated from bottom sediments of the Chukchi Sea.</title>
        <authorList>
            <person name="Romanenko L."/>
            <person name="Otstavnykh N."/>
            <person name="Kurilenko V."/>
            <person name="Eremeev V."/>
            <person name="Velansky P."/>
            <person name="Mikhailov V."/>
            <person name="Isaeva M."/>
        </authorList>
    </citation>
    <scope>NUCLEOTIDE SEQUENCE</scope>
    <source>
        <strain evidence="9">KMM 9713</strain>
    </source>
</reference>
<dbReference type="Proteomes" id="UP001152599">
    <property type="component" value="Unassembled WGS sequence"/>
</dbReference>
<dbReference type="InterPro" id="IPR018117">
    <property type="entry name" value="C5_DNA_meth_AS"/>
</dbReference>
<dbReference type="InterPro" id="IPR029063">
    <property type="entry name" value="SAM-dependent_MTases_sf"/>
</dbReference>
<dbReference type="RefSeq" id="WP_304420285.1">
    <property type="nucleotide sequence ID" value="NZ_JANCMU010000002.1"/>
</dbReference>
<evidence type="ECO:0000256" key="6">
    <source>
        <dbReference type="PROSITE-ProRule" id="PRU01016"/>
    </source>
</evidence>